<accession>A0AC61REH1</accession>
<sequence>MDLNIIVAAGRNGEIGREGDLIWRISSDLKRFRSLTMGHPIIMGRKTWDSLSKKPLPGRRNIVMSRNAGLDAPGAEVVDSPEAALHLTEGETPFVMGGEQIYRIFLPYATRIYLTEIDASCDDADAWLLFPPDSGQWRPEEVGEIEHTPDGIAYRYVTYEKIQTKC</sequence>
<protein>
    <submittedName>
        <fullName evidence="1">Dihydrofolate reductase</fullName>
    </submittedName>
</protein>
<evidence type="ECO:0000313" key="1">
    <source>
        <dbReference type="EMBL" id="TGY77345.1"/>
    </source>
</evidence>
<proteinExistence type="predicted"/>
<name>A0AC61REH1_9BACT</name>
<evidence type="ECO:0000313" key="2">
    <source>
        <dbReference type="Proteomes" id="UP000306319"/>
    </source>
</evidence>
<comment type="caution">
    <text evidence="1">The sequence shown here is derived from an EMBL/GenBank/DDBJ whole genome shotgun (WGS) entry which is preliminary data.</text>
</comment>
<dbReference type="EMBL" id="SRYB01000026">
    <property type="protein sequence ID" value="TGY77345.1"/>
    <property type="molecule type" value="Genomic_DNA"/>
</dbReference>
<keyword evidence="2" id="KW-1185">Reference proteome</keyword>
<dbReference type="Proteomes" id="UP000306319">
    <property type="component" value="Unassembled WGS sequence"/>
</dbReference>
<reference evidence="1" key="1">
    <citation type="submission" date="2019-04" db="EMBL/GenBank/DDBJ databases">
        <title>Microbes associate with the intestines of laboratory mice.</title>
        <authorList>
            <person name="Navarre W."/>
            <person name="Wong E."/>
            <person name="Huang K."/>
            <person name="Tropini C."/>
            <person name="Ng K."/>
            <person name="Yu B."/>
        </authorList>
    </citation>
    <scope>NUCLEOTIDE SEQUENCE</scope>
    <source>
        <strain evidence="1">NM04_E33</strain>
    </source>
</reference>
<organism evidence="1 2">
    <name type="scientific">Lepagella muris</name>
    <dbReference type="NCBI Taxonomy" id="3032870"/>
    <lineage>
        <taxon>Bacteria</taxon>
        <taxon>Pseudomonadati</taxon>
        <taxon>Bacteroidota</taxon>
        <taxon>Bacteroidia</taxon>
        <taxon>Bacteroidales</taxon>
        <taxon>Muribaculaceae</taxon>
        <taxon>Lepagella</taxon>
    </lineage>
</organism>
<gene>
    <name evidence="1" type="ORF">E5331_14860</name>
</gene>